<sequence>MSGHQISRGFRSALARHPRPLYLRPTHHPLHLPRLGLTQPIHRPLHLSHLGLAQHTYHPLHPSRLGMVQHIRAQSYTTNGRASGGDYLETQFARLEKELFVRLEKSIESLEKRFEEKWERRFEGLEKRFEGLEKRLEGLEKRLEGLEKRLENTARRNHEWTQFMIRVVVLVVIGKLFYDNSTEKRLSKRQDDMEKRLTTMIQNAITQLKMELKLESQEGSLSGQNKKQ</sequence>
<dbReference type="AlphaFoldDB" id="A0A292PQI6"/>
<organism evidence="2 3">
    <name type="scientific">Tuber aestivum</name>
    <name type="common">summer truffle</name>
    <dbReference type="NCBI Taxonomy" id="59557"/>
    <lineage>
        <taxon>Eukaryota</taxon>
        <taxon>Fungi</taxon>
        <taxon>Dikarya</taxon>
        <taxon>Ascomycota</taxon>
        <taxon>Pezizomycotina</taxon>
        <taxon>Pezizomycetes</taxon>
        <taxon>Pezizales</taxon>
        <taxon>Tuberaceae</taxon>
        <taxon>Tuber</taxon>
    </lineage>
</organism>
<evidence type="ECO:0000313" key="3">
    <source>
        <dbReference type="Proteomes" id="UP001412239"/>
    </source>
</evidence>
<keyword evidence="1" id="KW-0175">Coiled coil</keyword>
<proteinExistence type="predicted"/>
<reference evidence="2" key="1">
    <citation type="submission" date="2015-10" db="EMBL/GenBank/DDBJ databases">
        <authorList>
            <person name="Regsiter A."/>
            <person name="william w."/>
        </authorList>
    </citation>
    <scope>NUCLEOTIDE SEQUENCE</scope>
    <source>
        <strain evidence="2">Montdore</strain>
    </source>
</reference>
<accession>A0A292PQI6</accession>
<dbReference type="Proteomes" id="UP001412239">
    <property type="component" value="Unassembled WGS sequence"/>
</dbReference>
<evidence type="ECO:0000313" key="2">
    <source>
        <dbReference type="EMBL" id="CUS08750.1"/>
    </source>
</evidence>
<dbReference type="EMBL" id="LN891115">
    <property type="protein sequence ID" value="CUS08750.1"/>
    <property type="molecule type" value="Genomic_DNA"/>
</dbReference>
<feature type="coiled-coil region" evidence="1">
    <location>
        <begin position="93"/>
        <end position="156"/>
    </location>
</feature>
<gene>
    <name evidence="2" type="ORF">GSTUAT00007165001</name>
</gene>
<keyword evidence="3" id="KW-1185">Reference proteome</keyword>
<protein>
    <submittedName>
        <fullName evidence="2">Uncharacterized protein</fullName>
    </submittedName>
</protein>
<name>A0A292PQI6_9PEZI</name>
<dbReference type="Gene3D" id="1.20.5.110">
    <property type="match status" value="1"/>
</dbReference>
<evidence type="ECO:0000256" key="1">
    <source>
        <dbReference type="SAM" id="Coils"/>
    </source>
</evidence>